<sequence length="337" mass="36711">MKRKDRWRNSAGKKACFFLLISIGLATASFSFPVPLAATGNSVTAYKNATPDLNMTTAPAPGTLKDFVQLHIDKLAEEATFKDWKGAQSEYYPLGPGTHSWLVNVMKGKQRIGYLIITAKNEGGYMLSEYGAGYEGLPYSLKELRQLLVQEGLITSTTSGNLTLTPLYAPLLPLWEVSISGKKLFINAAVPEVLPWNSSKAEALLKKAVTAANHGLTGESNLSPREVYQTNQSSDPYDNLLWLTNPKLPMTSDNDFSALLKRKGNLVFQSAGQNESVGAPLMITGYQIWTAEPQTEGSGTGSINKLYTAIGPQGRRFVPLSLLQQYGTLHQVSTTSN</sequence>
<feature type="signal peptide" evidence="1">
    <location>
        <begin position="1"/>
        <end position="28"/>
    </location>
</feature>
<proteinExistence type="predicted"/>
<evidence type="ECO:0000256" key="1">
    <source>
        <dbReference type="SAM" id="SignalP"/>
    </source>
</evidence>
<accession>A0A098M2I1</accession>
<gene>
    <name evidence="2" type="ORF">PWYN_17540</name>
</gene>
<dbReference type="OrthoDB" id="2475185at2"/>
<dbReference type="RefSeq" id="WP_036654485.1">
    <property type="nucleotide sequence ID" value="NZ_JQCR01000003.1"/>
</dbReference>
<comment type="caution">
    <text evidence="2">The sequence shown here is derived from an EMBL/GenBank/DDBJ whole genome shotgun (WGS) entry which is preliminary data.</text>
</comment>
<keyword evidence="1" id="KW-0732">Signal</keyword>
<feature type="chain" id="PRO_5039069046" evidence="1">
    <location>
        <begin position="29"/>
        <end position="337"/>
    </location>
</feature>
<keyword evidence="3" id="KW-1185">Reference proteome</keyword>
<dbReference type="Proteomes" id="UP000029734">
    <property type="component" value="Unassembled WGS sequence"/>
</dbReference>
<evidence type="ECO:0000313" key="3">
    <source>
        <dbReference type="Proteomes" id="UP000029734"/>
    </source>
</evidence>
<name>A0A098M2I1_9BACL</name>
<dbReference type="EMBL" id="JQCR01000003">
    <property type="protein sequence ID" value="KGE16530.1"/>
    <property type="molecule type" value="Genomic_DNA"/>
</dbReference>
<evidence type="ECO:0000313" key="2">
    <source>
        <dbReference type="EMBL" id="KGE16530.1"/>
    </source>
</evidence>
<dbReference type="AlphaFoldDB" id="A0A098M2I1"/>
<reference evidence="2 3" key="2">
    <citation type="submission" date="2014-10" db="EMBL/GenBank/DDBJ databases">
        <title>Comparative genomics of the Paenibacillus odorifer group.</title>
        <authorList>
            <person name="Tsai Y.-C."/>
            <person name="Martin N."/>
            <person name="Korlach J."/>
            <person name="Wiedmann M."/>
        </authorList>
    </citation>
    <scope>NUCLEOTIDE SEQUENCE [LARGE SCALE GENOMIC DNA]</scope>
    <source>
        <strain evidence="2 3">DSM 18334</strain>
    </source>
</reference>
<reference evidence="2 3" key="1">
    <citation type="submission" date="2014-08" db="EMBL/GenBank/DDBJ databases">
        <authorList>
            <person name="den Bakker H.C."/>
        </authorList>
    </citation>
    <scope>NUCLEOTIDE SEQUENCE [LARGE SCALE GENOMIC DNA]</scope>
    <source>
        <strain evidence="2 3">DSM 18334</strain>
    </source>
</reference>
<dbReference type="STRING" id="268407.PWYN_17540"/>
<dbReference type="eggNOG" id="ENOG5032XV6">
    <property type="taxonomic scope" value="Bacteria"/>
</dbReference>
<organism evidence="2 3">
    <name type="scientific">Paenibacillus wynnii</name>
    <dbReference type="NCBI Taxonomy" id="268407"/>
    <lineage>
        <taxon>Bacteria</taxon>
        <taxon>Bacillati</taxon>
        <taxon>Bacillota</taxon>
        <taxon>Bacilli</taxon>
        <taxon>Bacillales</taxon>
        <taxon>Paenibacillaceae</taxon>
        <taxon>Paenibacillus</taxon>
    </lineage>
</organism>
<protein>
    <submittedName>
        <fullName evidence="2">Uncharacterized protein</fullName>
    </submittedName>
</protein>